<reference evidence="3" key="1">
    <citation type="journal article" date="2019" name="Int. J. Syst. Evol. Microbiol.">
        <title>The Global Catalogue of Microorganisms (GCM) 10K type strain sequencing project: providing services to taxonomists for standard genome sequencing and annotation.</title>
        <authorList>
            <consortium name="The Broad Institute Genomics Platform"/>
            <consortium name="The Broad Institute Genome Sequencing Center for Infectious Disease"/>
            <person name="Wu L."/>
            <person name="Ma J."/>
        </authorList>
    </citation>
    <scope>NUCLEOTIDE SEQUENCE [LARGE SCALE GENOMIC DNA]</scope>
    <source>
        <strain evidence="3">NBRC 111980</strain>
    </source>
</reference>
<evidence type="ECO:0000256" key="1">
    <source>
        <dbReference type="SAM" id="SignalP"/>
    </source>
</evidence>
<feature type="chain" id="PRO_5046736502" evidence="1">
    <location>
        <begin position="27"/>
        <end position="256"/>
    </location>
</feature>
<evidence type="ECO:0000313" key="3">
    <source>
        <dbReference type="Proteomes" id="UP001156670"/>
    </source>
</evidence>
<dbReference type="Proteomes" id="UP001156670">
    <property type="component" value="Unassembled WGS sequence"/>
</dbReference>
<accession>A0ABQ5XM93</accession>
<evidence type="ECO:0000313" key="2">
    <source>
        <dbReference type="EMBL" id="GLQ92326.1"/>
    </source>
</evidence>
<sequence>MGMAWTKQLTASAMVALLAIAQTAHAQNAPQGGDASGSNYLAQHFSFDALNPDVKDAITRANLAAVPFAKITLHTHDVATSADQSKPSNYTTAMSLENAGHGLVRRVEAIQDSNGNTIATRLDLTYRGYFSFLTQGISTRATSLPPVQEARKVLRFDTGTNGHVAFVYLYGSTGGQTLQDPGQFLCDSGKRYDASQLNSSIEGQVTELSCRVIDANGIETDKVTLAYLEKYSVAVTLHTHNAQRTVESTIQDFSVH</sequence>
<keyword evidence="1" id="KW-0732">Signal</keyword>
<keyword evidence="3" id="KW-1185">Reference proteome</keyword>
<gene>
    <name evidence="2" type="ORF">GCM10007901_12770</name>
</gene>
<protein>
    <submittedName>
        <fullName evidence="2">Uncharacterized protein</fullName>
    </submittedName>
</protein>
<proteinExistence type="predicted"/>
<organism evidence="2 3">
    <name type="scientific">Dyella acidisoli</name>
    <dbReference type="NCBI Taxonomy" id="1867834"/>
    <lineage>
        <taxon>Bacteria</taxon>
        <taxon>Pseudomonadati</taxon>
        <taxon>Pseudomonadota</taxon>
        <taxon>Gammaproteobacteria</taxon>
        <taxon>Lysobacterales</taxon>
        <taxon>Rhodanobacteraceae</taxon>
        <taxon>Dyella</taxon>
    </lineage>
</organism>
<dbReference type="EMBL" id="BSOB01000010">
    <property type="protein sequence ID" value="GLQ92326.1"/>
    <property type="molecule type" value="Genomic_DNA"/>
</dbReference>
<comment type="caution">
    <text evidence="2">The sequence shown here is derived from an EMBL/GenBank/DDBJ whole genome shotgun (WGS) entry which is preliminary data.</text>
</comment>
<feature type="signal peptide" evidence="1">
    <location>
        <begin position="1"/>
        <end position="26"/>
    </location>
</feature>
<name>A0ABQ5XM93_9GAMM</name>